<keyword evidence="2" id="KW-1185">Reference proteome</keyword>
<feature type="non-terminal residue" evidence="1">
    <location>
        <position position="1"/>
    </location>
</feature>
<comment type="caution">
    <text evidence="1">The sequence shown here is derived from an EMBL/GenBank/DDBJ whole genome shotgun (WGS) entry which is preliminary data.</text>
</comment>
<protein>
    <submittedName>
        <fullName evidence="1">10948_t:CDS:1</fullName>
    </submittedName>
</protein>
<accession>A0A9N9NQG2</accession>
<gene>
    <name evidence="1" type="ORF">FCALED_LOCUS16912</name>
</gene>
<reference evidence="1" key="1">
    <citation type="submission" date="2021-06" db="EMBL/GenBank/DDBJ databases">
        <authorList>
            <person name="Kallberg Y."/>
            <person name="Tangrot J."/>
            <person name="Rosling A."/>
        </authorList>
    </citation>
    <scope>NUCLEOTIDE SEQUENCE</scope>
    <source>
        <strain evidence="1">UK204</strain>
    </source>
</reference>
<evidence type="ECO:0000313" key="1">
    <source>
        <dbReference type="EMBL" id="CAG8760690.1"/>
    </source>
</evidence>
<evidence type="ECO:0000313" key="2">
    <source>
        <dbReference type="Proteomes" id="UP000789570"/>
    </source>
</evidence>
<sequence length="41" mass="4625">LAWTGEYLRQSLKNRRYISLNNGNTGHVIGRKSRTCSGMSV</sequence>
<proteinExistence type="predicted"/>
<dbReference type="Proteomes" id="UP000789570">
    <property type="component" value="Unassembled WGS sequence"/>
</dbReference>
<dbReference type="AlphaFoldDB" id="A0A9N9NQG2"/>
<name>A0A9N9NQG2_9GLOM</name>
<organism evidence="1 2">
    <name type="scientific">Funneliformis caledonium</name>
    <dbReference type="NCBI Taxonomy" id="1117310"/>
    <lineage>
        <taxon>Eukaryota</taxon>
        <taxon>Fungi</taxon>
        <taxon>Fungi incertae sedis</taxon>
        <taxon>Mucoromycota</taxon>
        <taxon>Glomeromycotina</taxon>
        <taxon>Glomeromycetes</taxon>
        <taxon>Glomerales</taxon>
        <taxon>Glomeraceae</taxon>
        <taxon>Funneliformis</taxon>
    </lineage>
</organism>
<dbReference type="EMBL" id="CAJVPQ010022468">
    <property type="protein sequence ID" value="CAG8760690.1"/>
    <property type="molecule type" value="Genomic_DNA"/>
</dbReference>
<feature type="non-terminal residue" evidence="1">
    <location>
        <position position="41"/>
    </location>
</feature>